<evidence type="ECO:0000313" key="2">
    <source>
        <dbReference type="EMBL" id="AXK51331.1"/>
    </source>
</evidence>
<feature type="transmembrane region" description="Helical" evidence="1">
    <location>
        <begin position="278"/>
        <end position="296"/>
    </location>
</feature>
<feature type="transmembrane region" description="Helical" evidence="1">
    <location>
        <begin position="193"/>
        <end position="214"/>
    </location>
</feature>
<protein>
    <recommendedName>
        <fullName evidence="4">Transmembrane protein</fullName>
    </recommendedName>
</protein>
<gene>
    <name evidence="2" type="ORF">SALLE_v1c06610</name>
</gene>
<reference evidence="2 3" key="1">
    <citation type="submission" date="2018-07" db="EMBL/GenBank/DDBJ databases">
        <title>Complete genome sequence of Spiroplasma alleghenense PLHS-1 (ATCC 51752).</title>
        <authorList>
            <person name="Chou L."/>
            <person name="Lee T.-Y."/>
            <person name="Tsai Y.-M."/>
            <person name="Kuo C.-H."/>
        </authorList>
    </citation>
    <scope>NUCLEOTIDE SEQUENCE [LARGE SCALE GENOMIC DNA]</scope>
    <source>
        <strain evidence="2 3">PLHS-1</strain>
    </source>
</reference>
<evidence type="ECO:0008006" key="4">
    <source>
        <dbReference type="Google" id="ProtNLM"/>
    </source>
</evidence>
<dbReference type="EMBL" id="CP031376">
    <property type="protein sequence ID" value="AXK51331.1"/>
    <property type="molecule type" value="Genomic_DNA"/>
</dbReference>
<feature type="transmembrane region" description="Helical" evidence="1">
    <location>
        <begin position="244"/>
        <end position="266"/>
    </location>
</feature>
<feature type="transmembrane region" description="Helical" evidence="1">
    <location>
        <begin position="100"/>
        <end position="118"/>
    </location>
</feature>
<keyword evidence="3" id="KW-1185">Reference proteome</keyword>
<keyword evidence="1" id="KW-0472">Membrane</keyword>
<dbReference type="KEGG" id="salx:SALLE_v1c06610"/>
<proteinExistence type="predicted"/>
<evidence type="ECO:0000313" key="3">
    <source>
        <dbReference type="Proteomes" id="UP000254792"/>
    </source>
</evidence>
<dbReference type="RefSeq" id="WP_115558233.1">
    <property type="nucleotide sequence ID" value="NZ_CP031376.1"/>
</dbReference>
<dbReference type="Proteomes" id="UP000254792">
    <property type="component" value="Chromosome"/>
</dbReference>
<feature type="transmembrane region" description="Helical" evidence="1">
    <location>
        <begin position="390"/>
        <end position="410"/>
    </location>
</feature>
<accession>A0A345Z402</accession>
<sequence length="461" mass="54528">MVRNDFLKKRESMIFKNTYSDKVFTMIGLLMLMISLTCFVVLITSFAKWFANYEIENLRHRNFVFIKLTLPMVFLSGFWASSWLIIAFSSTEMLKKNRDALILVAIFSINFFIIPQLMKITSLENESETIASVIITDENYRNKSNLLWHIFLMISGCLSIILTPFLMPLIIYVMNNSKKVYLSDFEARKKVSIGILSVFCLNPIFSILQLRSIFKNPMYDVWKMQYNKNSGINVKTGFNKAVSLILWSFFWFTIFALATNIILFYLRFTLVIGEELKYGYLWVFLWINLSTLFSVIRKKYYLENLIPVPLGNCIFDAITFNIPYFFASSIYIFKINFVKESPLETFKYRINRISVFLIMLNIFLLFTFFELIFIFWAIGWIDYSDFTLIGPVWSFIILAIFILSFCWIFLNIRKISNYLDYAIYLRKNYIIDLIFLNFFGLIINIYASILISKMKKKGTWI</sequence>
<feature type="transmembrane region" description="Helical" evidence="1">
    <location>
        <begin position="430"/>
        <end position="451"/>
    </location>
</feature>
<feature type="transmembrane region" description="Helical" evidence="1">
    <location>
        <begin position="23"/>
        <end position="51"/>
    </location>
</feature>
<feature type="transmembrane region" description="Helical" evidence="1">
    <location>
        <begin position="353"/>
        <end position="378"/>
    </location>
</feature>
<keyword evidence="1" id="KW-0812">Transmembrane</keyword>
<dbReference type="OrthoDB" id="9818971at2"/>
<evidence type="ECO:0000256" key="1">
    <source>
        <dbReference type="SAM" id="Phobius"/>
    </source>
</evidence>
<keyword evidence="1" id="KW-1133">Transmembrane helix</keyword>
<feature type="transmembrane region" description="Helical" evidence="1">
    <location>
        <begin position="63"/>
        <end position="88"/>
    </location>
</feature>
<feature type="transmembrane region" description="Helical" evidence="1">
    <location>
        <begin position="308"/>
        <end position="333"/>
    </location>
</feature>
<organism evidence="2 3">
    <name type="scientific">Spiroplasma alleghenense</name>
    <dbReference type="NCBI Taxonomy" id="216931"/>
    <lineage>
        <taxon>Bacteria</taxon>
        <taxon>Bacillati</taxon>
        <taxon>Mycoplasmatota</taxon>
        <taxon>Mollicutes</taxon>
        <taxon>Entomoplasmatales</taxon>
        <taxon>Spiroplasmataceae</taxon>
        <taxon>Spiroplasma</taxon>
    </lineage>
</organism>
<name>A0A345Z402_9MOLU</name>
<dbReference type="AlphaFoldDB" id="A0A345Z402"/>
<feature type="transmembrane region" description="Helical" evidence="1">
    <location>
        <begin position="146"/>
        <end position="172"/>
    </location>
</feature>